<proteinExistence type="predicted"/>
<feature type="transmembrane region" description="Helical" evidence="1">
    <location>
        <begin position="12"/>
        <end position="41"/>
    </location>
</feature>
<comment type="caution">
    <text evidence="2">The sequence shown here is derived from an EMBL/GenBank/DDBJ whole genome shotgun (WGS) entry which is preliminary data.</text>
</comment>
<evidence type="ECO:0000313" key="3">
    <source>
        <dbReference type="Proteomes" id="UP001221150"/>
    </source>
</evidence>
<reference evidence="2 3" key="1">
    <citation type="submission" date="2023-03" db="EMBL/GenBank/DDBJ databases">
        <title>Draft genome sequence of Streptomyces sp. K1PA1 isolated from peat swamp forest in Thailand.</title>
        <authorList>
            <person name="Klaysubun C."/>
            <person name="Duangmal K."/>
        </authorList>
    </citation>
    <scope>NUCLEOTIDE SEQUENCE [LARGE SCALE GENOMIC DNA]</scope>
    <source>
        <strain evidence="2 3">K1PA1</strain>
    </source>
</reference>
<feature type="transmembrane region" description="Helical" evidence="1">
    <location>
        <begin position="92"/>
        <end position="114"/>
    </location>
</feature>
<accession>A0ABT6A360</accession>
<dbReference type="Proteomes" id="UP001221150">
    <property type="component" value="Unassembled WGS sequence"/>
</dbReference>
<keyword evidence="1" id="KW-0472">Membrane</keyword>
<evidence type="ECO:0000313" key="2">
    <source>
        <dbReference type="EMBL" id="MDF3299080.1"/>
    </source>
</evidence>
<feature type="transmembrane region" description="Helical" evidence="1">
    <location>
        <begin position="61"/>
        <end position="80"/>
    </location>
</feature>
<dbReference type="RefSeq" id="WP_276108626.1">
    <property type="nucleotide sequence ID" value="NZ_JARJBB010000004.1"/>
</dbReference>
<sequence>MKAVSTRDEVGVSLTLFALTMTSGAVDAVTFLGLGHAFAALATGNLLLLGFGVARAPGIPVARPAVALVAFVCGASAAHVAVRRLRARGRRWFVIALAAEVAVLCAAGLYTVAVGGSGELLTHGRGVAVGLLAFAMGWRTRTMVEAAIPEMPTTVVQISLVKALADALSYHSDPARTPVLARVRRTATVFGMFVGGVVGAALLLRFGPGPSVLALTAFEACVVALYARSPRLRRPSGIEL</sequence>
<keyword evidence="1" id="KW-0812">Transmembrane</keyword>
<dbReference type="PANTHER" id="PTHR37314">
    <property type="entry name" value="SLR0142 PROTEIN"/>
    <property type="match status" value="1"/>
</dbReference>
<keyword evidence="3" id="KW-1185">Reference proteome</keyword>
<organism evidence="2 3">
    <name type="scientific">Streptomyces tropicalis</name>
    <dbReference type="NCBI Taxonomy" id="3034234"/>
    <lineage>
        <taxon>Bacteria</taxon>
        <taxon>Bacillati</taxon>
        <taxon>Actinomycetota</taxon>
        <taxon>Actinomycetes</taxon>
        <taxon>Kitasatosporales</taxon>
        <taxon>Streptomycetaceae</taxon>
        <taxon>Streptomyces</taxon>
    </lineage>
</organism>
<dbReference type="EMBL" id="JARJBB010000004">
    <property type="protein sequence ID" value="MDF3299080.1"/>
    <property type="molecule type" value="Genomic_DNA"/>
</dbReference>
<name>A0ABT6A360_9ACTN</name>
<protein>
    <submittedName>
        <fullName evidence="2">YoaK family protein</fullName>
    </submittedName>
</protein>
<feature type="transmembrane region" description="Helical" evidence="1">
    <location>
        <begin position="186"/>
        <end position="204"/>
    </location>
</feature>
<dbReference type="PANTHER" id="PTHR37314:SF4">
    <property type="entry name" value="UPF0700 TRANSMEMBRANE PROTEIN YOAK"/>
    <property type="match status" value="1"/>
</dbReference>
<evidence type="ECO:0000256" key="1">
    <source>
        <dbReference type="SAM" id="Phobius"/>
    </source>
</evidence>
<gene>
    <name evidence="2" type="ORF">P3H78_10620</name>
</gene>
<dbReference type="Pfam" id="PF06912">
    <property type="entry name" value="DUF1275"/>
    <property type="match status" value="1"/>
</dbReference>
<keyword evidence="1" id="KW-1133">Transmembrane helix</keyword>
<feature type="transmembrane region" description="Helical" evidence="1">
    <location>
        <begin position="120"/>
        <end position="138"/>
    </location>
</feature>
<dbReference type="InterPro" id="IPR010699">
    <property type="entry name" value="DUF1275"/>
</dbReference>